<organism evidence="2 3">
    <name type="scientific">Rhynchospora pubera</name>
    <dbReference type="NCBI Taxonomy" id="906938"/>
    <lineage>
        <taxon>Eukaryota</taxon>
        <taxon>Viridiplantae</taxon>
        <taxon>Streptophyta</taxon>
        <taxon>Embryophyta</taxon>
        <taxon>Tracheophyta</taxon>
        <taxon>Spermatophyta</taxon>
        <taxon>Magnoliopsida</taxon>
        <taxon>Liliopsida</taxon>
        <taxon>Poales</taxon>
        <taxon>Cyperaceae</taxon>
        <taxon>Cyperoideae</taxon>
        <taxon>Rhynchosporeae</taxon>
        <taxon>Rhynchospora</taxon>
    </lineage>
</organism>
<keyword evidence="1" id="KW-0472">Membrane</keyword>
<evidence type="ECO:0000256" key="1">
    <source>
        <dbReference type="SAM" id="Phobius"/>
    </source>
</evidence>
<dbReference type="InterPro" id="IPR004158">
    <property type="entry name" value="DUF247_pln"/>
</dbReference>
<dbReference type="EMBL" id="JAMFTS010000002">
    <property type="protein sequence ID" value="KAJ4798011.1"/>
    <property type="molecule type" value="Genomic_DNA"/>
</dbReference>
<reference evidence="2" key="1">
    <citation type="submission" date="2022-08" db="EMBL/GenBank/DDBJ databases">
        <authorList>
            <person name="Marques A."/>
        </authorList>
    </citation>
    <scope>NUCLEOTIDE SEQUENCE</scope>
    <source>
        <strain evidence="2">RhyPub2mFocal</strain>
        <tissue evidence="2">Leaves</tissue>
    </source>
</reference>
<dbReference type="PANTHER" id="PTHR31170:SF25">
    <property type="entry name" value="BNAA09G04570D PROTEIN"/>
    <property type="match status" value="1"/>
</dbReference>
<evidence type="ECO:0000313" key="3">
    <source>
        <dbReference type="Proteomes" id="UP001140206"/>
    </source>
</evidence>
<evidence type="ECO:0000313" key="2">
    <source>
        <dbReference type="EMBL" id="KAJ4798011.1"/>
    </source>
</evidence>
<feature type="transmembrane region" description="Helical" evidence="1">
    <location>
        <begin position="184"/>
        <end position="210"/>
    </location>
</feature>
<keyword evidence="3" id="KW-1185">Reference proteome</keyword>
<dbReference type="PANTHER" id="PTHR31170">
    <property type="entry name" value="BNAC04G53230D PROTEIN"/>
    <property type="match status" value="1"/>
</dbReference>
<keyword evidence="1" id="KW-1133">Transmembrane helix</keyword>
<name>A0AAV8G439_9POAL</name>
<dbReference type="AlphaFoldDB" id="A0AAV8G439"/>
<gene>
    <name evidence="2" type="ORF">LUZ62_049257</name>
</gene>
<proteinExistence type="predicted"/>
<keyword evidence="1" id="KW-0812">Transmembrane</keyword>
<protein>
    <submittedName>
        <fullName evidence="2">Uncharacterized protein</fullName>
    </submittedName>
</protein>
<comment type="caution">
    <text evidence="2">The sequence shown here is derived from an EMBL/GenBank/DDBJ whole genome shotgun (WGS) entry which is preliminary data.</text>
</comment>
<sequence>MRPANRSFTYKSITLGDIEQSNLTKGKNYNPERDKPLGIPSVSELHEAGVKFKRKKNPRHLLDITFENGIMEIPALYIDDLNCVLLANILAFEQTAYGPREIISHFVSFFDNLIDTKFDVSWLERRKILINMIGSEAEAASFFNVLGKWNLVEYSEEYQSFITKVQTYAYSLWPRYRANLMRDYFINPWTTISVVAGIVLLGLTALQTYYTVYSSMNN</sequence>
<dbReference type="Pfam" id="PF03140">
    <property type="entry name" value="DUF247"/>
    <property type="match status" value="1"/>
</dbReference>
<dbReference type="Proteomes" id="UP001140206">
    <property type="component" value="Chromosome 2"/>
</dbReference>
<accession>A0AAV8G439</accession>